<dbReference type="InterPro" id="IPR019117">
    <property type="entry name" value="CRISPR-assoc_protein_Cmr3"/>
</dbReference>
<evidence type="ECO:0000313" key="1">
    <source>
        <dbReference type="EMBL" id="ADL41497.1"/>
    </source>
</evidence>
<dbReference type="STRING" id="608506.COB47_0131"/>
<protein>
    <submittedName>
        <fullName evidence="1">CRISPR-associated protein, Cmr3 family</fullName>
    </submittedName>
</protein>
<keyword evidence="2" id="KW-1185">Reference proteome</keyword>
<organism evidence="1 2">
    <name type="scientific">Caldicellulosiruptor obsidiansis (strain ATCC BAA-2073 / JCM 16842 / OB47)</name>
    <dbReference type="NCBI Taxonomy" id="608506"/>
    <lineage>
        <taxon>Bacteria</taxon>
        <taxon>Bacillati</taxon>
        <taxon>Bacillota</taxon>
        <taxon>Bacillota incertae sedis</taxon>
        <taxon>Caldicellulosiruptorales</taxon>
        <taxon>Caldicellulosiruptoraceae</taxon>
        <taxon>Caldicellulosiruptor</taxon>
    </lineage>
</organism>
<dbReference type="HOGENOM" id="CLU_673833_0_0_9"/>
<dbReference type="EMBL" id="CP002164">
    <property type="protein sequence ID" value="ADL41497.1"/>
    <property type="molecule type" value="Genomic_DNA"/>
</dbReference>
<evidence type="ECO:0000313" key="2">
    <source>
        <dbReference type="Proteomes" id="UP000000347"/>
    </source>
</evidence>
<dbReference type="Proteomes" id="UP000000347">
    <property type="component" value="Chromosome"/>
</dbReference>
<dbReference type="AlphaFoldDB" id="D9THD2"/>
<accession>D9THD2</accession>
<dbReference type="KEGG" id="cob:COB47_0131"/>
<dbReference type="OrthoDB" id="11220at2"/>
<dbReference type="Pfam" id="PF09700">
    <property type="entry name" value="Cas_Cmr3"/>
    <property type="match status" value="1"/>
</dbReference>
<reference evidence="1 2" key="1">
    <citation type="journal article" date="2010" name="J. Bacteriol.">
        <title>Complete genome sequence of the cellulolytic thermophile Caldicellulosiruptor obsidiansis OB47T.</title>
        <authorList>
            <person name="Elkins J.G."/>
            <person name="Lochner A."/>
            <person name="Hamilton-Brehm S.D."/>
            <person name="Davenport K.W."/>
            <person name="Podar M."/>
            <person name="Brown S.D."/>
            <person name="Land M.L."/>
            <person name="Hauser L.J."/>
            <person name="Klingeman D.M."/>
            <person name="Raman B."/>
            <person name="Goodwin L.A."/>
            <person name="Tapia R."/>
            <person name="Meincke L.J."/>
            <person name="Detter J.C."/>
            <person name="Bruce D.C."/>
            <person name="Han C.S."/>
            <person name="Palumbo A.V."/>
            <person name="Cottingham R.W."/>
            <person name="Keller M."/>
            <person name="Graham D.E."/>
        </authorList>
    </citation>
    <scope>NUCLEOTIDE SEQUENCE [LARGE SCALE GENOMIC DNA]</scope>
    <source>
        <strain evidence="2">ATCC BAA-2073 / strain OB47</strain>
    </source>
</reference>
<dbReference type="eggNOG" id="COG1769">
    <property type="taxonomic scope" value="Bacteria"/>
</dbReference>
<dbReference type="Gene3D" id="3.30.70.2940">
    <property type="match status" value="1"/>
</dbReference>
<name>D9THD2_CALOO</name>
<proteinExistence type="predicted"/>
<gene>
    <name evidence="1" type="ordered locus">COB47_0131</name>
</gene>
<sequence length="417" mass="47962">MLKFEFEPFDVLFFGSGKAFNRGDDASSIFPPFSHTFAGAISKKLATFLNIESSKVIKYIYGPFVKRLTETYNEETNSCQKKETIFFSIPSNIYTARKEDNPNFFCILKPLENRALKLFFSKNTNKPDKISTFCVYTKDETEIEPFTGFISIEYLKHWLEGSLENKLSNTNIDIENKKNIIKLDEICQNDNRIGIKINHRDGTVEKKSGVYRVSFKKLKIEPAEKFSFVVWVEFNLEDENLKKTNLGYEQIKAIFEKSPRVLKVGGESRIVSYKIEEVSFFDEIKDLLKVENTFVGFLKFENNNLLIFPEFPGKIIEIQKDEQIQILFLTHGVFDNFLPDLLDKCGFRTITMTMNSCLNITLYSSKNTRFFSKAIPAGTVIWAIAEKDIEISSGNISSLPINSFIGSNLVLIRKEKT</sequence>